<organism evidence="2">
    <name type="scientific">Oscillatoriales cyanobacterium SpSt-402</name>
    <dbReference type="NCBI Taxonomy" id="2282168"/>
    <lineage>
        <taxon>Bacteria</taxon>
        <taxon>Bacillati</taxon>
        <taxon>Cyanobacteriota</taxon>
        <taxon>Cyanophyceae</taxon>
        <taxon>Oscillatoriophycideae</taxon>
        <taxon>Oscillatoriales</taxon>
    </lineage>
</organism>
<comment type="caution">
    <text evidence="2">The sequence shown here is derived from an EMBL/GenBank/DDBJ whole genome shotgun (WGS) entry which is preliminary data.</text>
</comment>
<gene>
    <name evidence="2" type="ORF">ENR47_01060</name>
</gene>
<evidence type="ECO:0000313" key="2">
    <source>
        <dbReference type="EMBL" id="HGW92863.1"/>
    </source>
</evidence>
<accession>A0A832M2P0</accession>
<dbReference type="InterPro" id="IPR039968">
    <property type="entry name" value="BcerS-like"/>
</dbReference>
<feature type="domain" description="N-acetyltransferase" evidence="1">
    <location>
        <begin position="226"/>
        <end position="403"/>
    </location>
</feature>
<dbReference type="EMBL" id="DSRD01000067">
    <property type="protein sequence ID" value="HGW92863.1"/>
    <property type="molecule type" value="Genomic_DNA"/>
</dbReference>
<name>A0A832M2P0_9CYAN</name>
<evidence type="ECO:0000259" key="1">
    <source>
        <dbReference type="PROSITE" id="PS51186"/>
    </source>
</evidence>
<sequence>MSNPLTDRTDLQTEQATLQTPSFQVIPVTTPVQQDWFLQVPAIVYANDPNWVAPLQSEIAKELAPTNPFFQYGKLQAFLAVGNEETNNSQLKPPPLLGRIVAAVNQRLIEREGINIGLFGYFECVNDGAIANALFDAAAQWLREQGIVRVRGPINLSTHNSCFFQIDGFGTPPTIMMPYNPPYYPQLTEQNGFQKAKDAYAYDFPLNKVLPEEFEKAYRVACQSGVAFRPIATKGEAFERDCISLYHLFTKGFANNWSSTPRTQEEFLEEARSLQTLVDPDLFPIAEYNGEMIGFWMGLPDYNIALKHVNGKLNWLGILKFLWFRRQINQGRVIAICSLPEYRRKMVPLALIYLGMMGGIQKGKPYKRAELSWVYEDNFPSRKLIEASGGTIYKTYRIYEKAL</sequence>
<protein>
    <recommendedName>
        <fullName evidence="1">N-acetyltransferase domain-containing protein</fullName>
    </recommendedName>
</protein>
<dbReference type="PANTHER" id="PTHR41368">
    <property type="entry name" value="PROTEIN YGHO"/>
    <property type="match status" value="1"/>
</dbReference>
<dbReference type="PANTHER" id="PTHR41368:SF1">
    <property type="entry name" value="PROTEIN YGHO"/>
    <property type="match status" value="1"/>
</dbReference>
<proteinExistence type="predicted"/>
<dbReference type="SUPFAM" id="SSF55729">
    <property type="entry name" value="Acyl-CoA N-acyltransferases (Nat)"/>
    <property type="match status" value="1"/>
</dbReference>
<dbReference type="GO" id="GO:0016747">
    <property type="term" value="F:acyltransferase activity, transferring groups other than amino-acyl groups"/>
    <property type="evidence" value="ECO:0007669"/>
    <property type="project" value="InterPro"/>
</dbReference>
<dbReference type="AlphaFoldDB" id="A0A832M2P0"/>
<dbReference type="InterPro" id="IPR000182">
    <property type="entry name" value="GNAT_dom"/>
</dbReference>
<dbReference type="InterPro" id="IPR016181">
    <property type="entry name" value="Acyl_CoA_acyltransferase"/>
</dbReference>
<reference evidence="2" key="1">
    <citation type="journal article" date="2020" name="mSystems">
        <title>Genome- and Community-Level Interaction Insights into Carbon Utilization and Element Cycling Functions of Hydrothermarchaeota in Hydrothermal Sediment.</title>
        <authorList>
            <person name="Zhou Z."/>
            <person name="Liu Y."/>
            <person name="Xu W."/>
            <person name="Pan J."/>
            <person name="Luo Z.H."/>
            <person name="Li M."/>
        </authorList>
    </citation>
    <scope>NUCLEOTIDE SEQUENCE [LARGE SCALE GENOMIC DNA]</scope>
    <source>
        <strain evidence="2">SpSt-402</strain>
    </source>
</reference>
<dbReference type="Gene3D" id="3.40.630.30">
    <property type="match status" value="1"/>
</dbReference>
<dbReference type="PROSITE" id="PS51186">
    <property type="entry name" value="GNAT"/>
    <property type="match status" value="1"/>
</dbReference>